<dbReference type="EMBL" id="FZQB01000006">
    <property type="protein sequence ID" value="SNT73825.1"/>
    <property type="molecule type" value="Genomic_DNA"/>
</dbReference>
<keyword evidence="3" id="KW-1185">Reference proteome</keyword>
<protein>
    <submittedName>
        <fullName evidence="2">Na+-transporting NADH:ubiquinone oxidoreductase subunit A</fullName>
    </submittedName>
</protein>
<evidence type="ECO:0000259" key="1">
    <source>
        <dbReference type="Pfam" id="PF24836"/>
    </source>
</evidence>
<dbReference type="AlphaFoldDB" id="A0A239PU66"/>
<keyword evidence="2" id="KW-0830">Ubiquinone</keyword>
<dbReference type="GO" id="GO:0006814">
    <property type="term" value="P:sodium ion transport"/>
    <property type="evidence" value="ECO:0007669"/>
    <property type="project" value="InterPro"/>
</dbReference>
<accession>A0A239PU66</accession>
<dbReference type="PANTHER" id="PTHR37839">
    <property type="entry name" value="NA(+)-TRANSLOCATING NADH-QUINONE REDUCTASE SUBUNIT A"/>
    <property type="match status" value="1"/>
</dbReference>
<dbReference type="PANTHER" id="PTHR37839:SF1">
    <property type="entry name" value="NA(+)-TRANSLOCATING NADH-QUINONE REDUCTASE SUBUNIT A"/>
    <property type="match status" value="1"/>
</dbReference>
<dbReference type="Proteomes" id="UP000198307">
    <property type="component" value="Unassembled WGS sequence"/>
</dbReference>
<dbReference type="Pfam" id="PF24836">
    <property type="entry name" value="NQRA_2nd"/>
    <property type="match status" value="1"/>
</dbReference>
<reference evidence="2 3" key="1">
    <citation type="submission" date="2017-07" db="EMBL/GenBank/DDBJ databases">
        <authorList>
            <person name="Sun Z.S."/>
            <person name="Albrecht U."/>
            <person name="Echele G."/>
            <person name="Lee C.C."/>
        </authorList>
    </citation>
    <scope>NUCLEOTIDE SEQUENCE [LARGE SCALE GENOMIC DNA]</scope>
    <source>
        <strain evidence="2 3">DSM 14827</strain>
    </source>
</reference>
<dbReference type="InterPro" id="IPR056148">
    <property type="entry name" value="NQRA_2nd"/>
</dbReference>
<dbReference type="RefSeq" id="WP_089344206.1">
    <property type="nucleotide sequence ID" value="NZ_CP067130.1"/>
</dbReference>
<dbReference type="InterPro" id="IPR008703">
    <property type="entry name" value="NqrA"/>
</dbReference>
<gene>
    <name evidence="2" type="ORF">SAMN05444959_1065</name>
</gene>
<dbReference type="GO" id="GO:0016655">
    <property type="term" value="F:oxidoreductase activity, acting on NAD(P)H, quinone or similar compound as acceptor"/>
    <property type="evidence" value="ECO:0007669"/>
    <property type="project" value="InterPro"/>
</dbReference>
<name>A0A239PU66_9RHOB</name>
<organism evidence="2 3">
    <name type="scientific">Paracoccus seriniphilus</name>
    <dbReference type="NCBI Taxonomy" id="184748"/>
    <lineage>
        <taxon>Bacteria</taxon>
        <taxon>Pseudomonadati</taxon>
        <taxon>Pseudomonadota</taxon>
        <taxon>Alphaproteobacteria</taxon>
        <taxon>Rhodobacterales</taxon>
        <taxon>Paracoccaceae</taxon>
        <taxon>Paracoccus</taxon>
    </lineage>
</organism>
<dbReference type="OrthoDB" id="9774536at2"/>
<proteinExistence type="predicted"/>
<sequence length="420" mass="45258">MLASLLSSGLALPDSAPPLAATGTETRLTVKAAVTPAHGEELRVDLLVDEDAVVAQGQPLLRLRAAPGISLVAPMAARVARIELNPGHKLSQIVLFHESGGDRHEFHPADGREGLRTLLQGSGLWRAFRSRPFGRMPRAEETPAAIFVMLADSRPGAPAPLQAIAGREEDFLRGLDALARLTDAPCFLCAPKDRPCPTGIPAHVKRLYIARTHPQGLAGLAIHRHFPARIEAPVWDIHAEDITDLGGLLATGHLPETRLVAITGNALREQRLVRCQQGADLRGLSQPLLRPGPHDLLSGSMLDGRAAHWLAPRDRQMTVLTREDTPKRQHWFGAALERAARHAPIIPTMALDQALGGALPPAALVRCLACADSESFVRLGGLSLVEEDLALADYVTGARPRLANQLRAMLNRIADEEDAR</sequence>
<evidence type="ECO:0000313" key="3">
    <source>
        <dbReference type="Proteomes" id="UP000198307"/>
    </source>
</evidence>
<evidence type="ECO:0000313" key="2">
    <source>
        <dbReference type="EMBL" id="SNT73825.1"/>
    </source>
</evidence>
<feature type="domain" description="NqrA second alpha/beta" evidence="1">
    <location>
        <begin position="112"/>
        <end position="254"/>
    </location>
</feature>